<dbReference type="AlphaFoldDB" id="A0A160HRG0"/>
<dbReference type="InterPro" id="IPR043764">
    <property type="entry name" value="DUF5710"/>
</dbReference>
<geneLocation type="plasmid" evidence="2">
    <name>pVT553</name>
</geneLocation>
<evidence type="ECO:0000313" key="2">
    <source>
        <dbReference type="EMBL" id="ANC48269.1"/>
    </source>
</evidence>
<feature type="domain" description="DUF5710" evidence="1">
    <location>
        <begin position="35"/>
        <end position="77"/>
    </location>
</feature>
<dbReference type="EMBL" id="KU870627">
    <property type="protein sequence ID" value="ANC48269.1"/>
    <property type="molecule type" value="Genomic_DNA"/>
</dbReference>
<dbReference type="Pfam" id="PF18974">
    <property type="entry name" value="DUF5710"/>
    <property type="match status" value="1"/>
</dbReference>
<reference evidence="2" key="1">
    <citation type="journal article" date="2016" name="Antimicrob. Agents Chemother.">
        <title>Colistin Resistance Gene mcr-1 in Avian-Pathogenic Escherichia coli in South Africa.</title>
        <authorList>
            <person name="Perreten V."/>
            <person name="Strauss C."/>
            <person name="Collaud A."/>
            <person name="Gerber D."/>
        </authorList>
    </citation>
    <scope>NUCLEOTIDE SEQUENCE</scope>
    <source>
        <strain evidence="2">VT55363</strain>
        <plasmid evidence="2">pVT553</plasmid>
    </source>
</reference>
<sequence length="263" mass="31033">MNEPLKAELHSLFSFDIYPVASSEQNTGVKLVMARFYLNVPFEEKELAKQKGAQWDQEQRKWFVPQGKNLIYFIQWVKELNEHDYNIFSQRFYIAESYQSCWRCKKITPVFGVFLPRWFSYRDVVCGVKPAEWEGRILDKWYETSSPRGMVYFDSKKNIIYQWLTNPKAWAILSNVRRISSSALSIINKHSKLYYPAYSKTAKMTYYANHCCHCKSMQGDFMMFDEPGGVFYPVTSEQAKKIKLHEVINETIFANANHRQAIE</sequence>
<name>A0A160HRG0_ECOLX</name>
<protein>
    <submittedName>
        <fullName evidence="2">DNA primase</fullName>
    </submittedName>
</protein>
<dbReference type="RefSeq" id="WP_023154636.1">
    <property type="nucleotide sequence ID" value="NZ_AP018355.1"/>
</dbReference>
<accession>A0A160HRG0</accession>
<keyword evidence="2" id="KW-0614">Plasmid</keyword>
<proteinExistence type="predicted"/>
<organism evidence="2">
    <name type="scientific">Escherichia coli</name>
    <dbReference type="NCBI Taxonomy" id="562"/>
    <lineage>
        <taxon>Bacteria</taxon>
        <taxon>Pseudomonadati</taxon>
        <taxon>Pseudomonadota</taxon>
        <taxon>Gammaproteobacteria</taxon>
        <taxon>Enterobacterales</taxon>
        <taxon>Enterobacteriaceae</taxon>
        <taxon>Escherichia</taxon>
    </lineage>
</organism>
<evidence type="ECO:0000259" key="1">
    <source>
        <dbReference type="Pfam" id="PF18974"/>
    </source>
</evidence>